<dbReference type="Proteomes" id="UP000324222">
    <property type="component" value="Unassembled WGS sequence"/>
</dbReference>
<evidence type="ECO:0000313" key="2">
    <source>
        <dbReference type="EMBL" id="MPC20380.1"/>
    </source>
</evidence>
<organism evidence="2 3">
    <name type="scientific">Portunus trituberculatus</name>
    <name type="common">Swimming crab</name>
    <name type="synonym">Neptunus trituberculatus</name>
    <dbReference type="NCBI Taxonomy" id="210409"/>
    <lineage>
        <taxon>Eukaryota</taxon>
        <taxon>Metazoa</taxon>
        <taxon>Ecdysozoa</taxon>
        <taxon>Arthropoda</taxon>
        <taxon>Crustacea</taxon>
        <taxon>Multicrustacea</taxon>
        <taxon>Malacostraca</taxon>
        <taxon>Eumalacostraca</taxon>
        <taxon>Eucarida</taxon>
        <taxon>Decapoda</taxon>
        <taxon>Pleocyemata</taxon>
        <taxon>Brachyura</taxon>
        <taxon>Eubrachyura</taxon>
        <taxon>Portunoidea</taxon>
        <taxon>Portunidae</taxon>
        <taxon>Portuninae</taxon>
        <taxon>Portunus</taxon>
    </lineage>
</organism>
<feature type="compositionally biased region" description="Polar residues" evidence="1">
    <location>
        <begin position="68"/>
        <end position="81"/>
    </location>
</feature>
<evidence type="ECO:0000313" key="3">
    <source>
        <dbReference type="Proteomes" id="UP000324222"/>
    </source>
</evidence>
<sequence length="81" mass="8987">MHHASISIGRHISHCSFRGDEAALPPSHYLPDADPDTSAALRFQTEYLWLLSPSYPADQPASRPAKQPVSQSLQSPFLSWD</sequence>
<protein>
    <submittedName>
        <fullName evidence="2">Uncharacterized protein</fullName>
    </submittedName>
</protein>
<dbReference type="AlphaFoldDB" id="A0A5B7DGC3"/>
<evidence type="ECO:0000256" key="1">
    <source>
        <dbReference type="SAM" id="MobiDB-lite"/>
    </source>
</evidence>
<proteinExistence type="predicted"/>
<reference evidence="2 3" key="1">
    <citation type="submission" date="2019-05" db="EMBL/GenBank/DDBJ databases">
        <title>Another draft genome of Portunus trituberculatus and its Hox gene families provides insights of decapod evolution.</title>
        <authorList>
            <person name="Jeong J.-H."/>
            <person name="Song I."/>
            <person name="Kim S."/>
            <person name="Choi T."/>
            <person name="Kim D."/>
            <person name="Ryu S."/>
            <person name="Kim W."/>
        </authorList>
    </citation>
    <scope>NUCLEOTIDE SEQUENCE [LARGE SCALE GENOMIC DNA]</scope>
    <source>
        <tissue evidence="2">Muscle</tissue>
    </source>
</reference>
<feature type="region of interest" description="Disordered" evidence="1">
    <location>
        <begin position="56"/>
        <end position="81"/>
    </location>
</feature>
<name>A0A5B7DGC3_PORTR</name>
<gene>
    <name evidence="2" type="ORF">E2C01_013322</name>
</gene>
<dbReference type="EMBL" id="VSRR010000865">
    <property type="protein sequence ID" value="MPC20380.1"/>
    <property type="molecule type" value="Genomic_DNA"/>
</dbReference>
<comment type="caution">
    <text evidence="2">The sequence shown here is derived from an EMBL/GenBank/DDBJ whole genome shotgun (WGS) entry which is preliminary data.</text>
</comment>
<accession>A0A5B7DGC3</accession>
<keyword evidence="3" id="KW-1185">Reference proteome</keyword>